<dbReference type="RefSeq" id="WP_077412041.1">
    <property type="nucleotide sequence ID" value="NZ_JBHRTS010000003.1"/>
</dbReference>
<evidence type="ECO:0000313" key="2">
    <source>
        <dbReference type="Proteomes" id="UP001595533"/>
    </source>
</evidence>
<accession>A0ABV7JAJ1</accession>
<reference evidence="2" key="1">
    <citation type="journal article" date="2019" name="Int. J. Syst. Evol. Microbiol.">
        <title>The Global Catalogue of Microorganisms (GCM) 10K type strain sequencing project: providing services to taxonomists for standard genome sequencing and annotation.</title>
        <authorList>
            <consortium name="The Broad Institute Genomics Platform"/>
            <consortium name="The Broad Institute Genome Sequencing Center for Infectious Disease"/>
            <person name="Wu L."/>
            <person name="Ma J."/>
        </authorList>
    </citation>
    <scope>NUCLEOTIDE SEQUENCE [LARGE SCALE GENOMIC DNA]</scope>
    <source>
        <strain evidence="2">KCTC 42953</strain>
    </source>
</reference>
<dbReference type="EMBL" id="JBHRTS010000003">
    <property type="protein sequence ID" value="MFC3194092.1"/>
    <property type="molecule type" value="Genomic_DNA"/>
</dbReference>
<proteinExistence type="predicted"/>
<organism evidence="1 2">
    <name type="scientific">Marinicella sediminis</name>
    <dbReference type="NCBI Taxonomy" id="1792834"/>
    <lineage>
        <taxon>Bacteria</taxon>
        <taxon>Pseudomonadati</taxon>
        <taxon>Pseudomonadota</taxon>
        <taxon>Gammaproteobacteria</taxon>
        <taxon>Lysobacterales</taxon>
        <taxon>Marinicellaceae</taxon>
        <taxon>Marinicella</taxon>
    </lineage>
</organism>
<comment type="caution">
    <text evidence="1">The sequence shown here is derived from an EMBL/GenBank/DDBJ whole genome shotgun (WGS) entry which is preliminary data.</text>
</comment>
<protein>
    <submittedName>
        <fullName evidence="1">Uncharacterized protein</fullName>
    </submittedName>
</protein>
<keyword evidence="2" id="KW-1185">Reference proteome</keyword>
<dbReference type="Proteomes" id="UP001595533">
    <property type="component" value="Unassembled WGS sequence"/>
</dbReference>
<sequence>MKILTLVAIILSYTVEKSWKIKLYLPMEKVIYSAELYYEDCEKYPLKITELIHSIESCWNGPYSSNTEIFDLVSQKNFQLKLLGGELVVISAGADGKFGTKDDFSSSDTALEKKKAIEYYEKASDTKRLTNYFVILIIFIKIHGQAIVREASWRNCSGFLCKTMSLIG</sequence>
<name>A0ABV7JAJ1_9GAMM</name>
<gene>
    <name evidence="1" type="ORF">ACFODZ_07555</name>
</gene>
<evidence type="ECO:0000313" key="1">
    <source>
        <dbReference type="EMBL" id="MFC3194092.1"/>
    </source>
</evidence>